<organism evidence="1 2">
    <name type="scientific">Marininema mesophilum</name>
    <dbReference type="NCBI Taxonomy" id="1048340"/>
    <lineage>
        <taxon>Bacteria</taxon>
        <taxon>Bacillati</taxon>
        <taxon>Bacillota</taxon>
        <taxon>Bacilli</taxon>
        <taxon>Bacillales</taxon>
        <taxon>Thermoactinomycetaceae</taxon>
        <taxon>Marininema</taxon>
    </lineage>
</organism>
<sequence>MKKIAMGPLGIRPSEMPQHFWRVTPAELMEQLDAVMEWKQKELEAFRDVMLTHACIVVNFKDTKRPKLTVEKLIGKEKATTVTQKPTFLEGREMIYQGRWGNGCHQ</sequence>
<dbReference type="AlphaFoldDB" id="A0A1H3BT57"/>
<dbReference type="EMBL" id="FNNQ01000018">
    <property type="protein sequence ID" value="SDX44976.1"/>
    <property type="molecule type" value="Genomic_DNA"/>
</dbReference>
<reference evidence="1 2" key="1">
    <citation type="submission" date="2016-10" db="EMBL/GenBank/DDBJ databases">
        <authorList>
            <person name="de Groot N.N."/>
        </authorList>
    </citation>
    <scope>NUCLEOTIDE SEQUENCE [LARGE SCALE GENOMIC DNA]</scope>
    <source>
        <strain evidence="1 2">DSM 45610</strain>
    </source>
</reference>
<keyword evidence="2" id="KW-1185">Reference proteome</keyword>
<evidence type="ECO:0000313" key="1">
    <source>
        <dbReference type="EMBL" id="SDX44976.1"/>
    </source>
</evidence>
<dbReference type="Proteomes" id="UP000198534">
    <property type="component" value="Unassembled WGS sequence"/>
</dbReference>
<name>A0A1H3BT57_9BACL</name>
<dbReference type="RefSeq" id="WP_091742585.1">
    <property type="nucleotide sequence ID" value="NZ_FNNQ01000018.1"/>
</dbReference>
<dbReference type="STRING" id="1048340.SAMN05444487_11820"/>
<proteinExistence type="predicted"/>
<gene>
    <name evidence="1" type="ORF">SAMN05444487_11820</name>
</gene>
<accession>A0A1H3BT57</accession>
<protein>
    <submittedName>
        <fullName evidence="1">Uncharacterized protein</fullName>
    </submittedName>
</protein>
<evidence type="ECO:0000313" key="2">
    <source>
        <dbReference type="Proteomes" id="UP000198534"/>
    </source>
</evidence>